<name>A0ABN0R8N2_MYCUL</name>
<reference evidence="1 2" key="1">
    <citation type="submission" date="2014-01" db="EMBL/GenBank/DDBJ databases">
        <authorList>
            <person name="Dobos K."/>
            <person name="Lenaerts A."/>
            <person name="Ordway D."/>
            <person name="DeGroote M.A."/>
            <person name="Parker T."/>
            <person name="Sizemore C."/>
            <person name="Tallon L.J."/>
            <person name="Sadzewicz L.K."/>
            <person name="Sengamalay N."/>
            <person name="Fraser C.M."/>
            <person name="Hine E."/>
            <person name="Shefchek K.A."/>
            <person name="Das S.P."/>
            <person name="Tettelin H."/>
        </authorList>
    </citation>
    <scope>NUCLEOTIDE SEQUENCE [LARGE SCALE GENOMIC DNA]</scope>
    <source>
        <strain evidence="1 2">Harvey</strain>
    </source>
</reference>
<evidence type="ECO:0000313" key="2">
    <source>
        <dbReference type="Proteomes" id="UP000020681"/>
    </source>
</evidence>
<dbReference type="Proteomes" id="UP000020681">
    <property type="component" value="Unassembled WGS sequence"/>
</dbReference>
<accession>A0ABN0R8N2</accession>
<dbReference type="EMBL" id="JAOL01000062">
    <property type="protein sequence ID" value="EUA93411.1"/>
    <property type="molecule type" value="Genomic_DNA"/>
</dbReference>
<keyword evidence="2" id="KW-1185">Reference proteome</keyword>
<protein>
    <submittedName>
        <fullName evidence="1">Uncharacterized protein</fullName>
    </submittedName>
</protein>
<evidence type="ECO:0000313" key="1">
    <source>
        <dbReference type="EMBL" id="EUA93411.1"/>
    </source>
</evidence>
<sequence length="79" mass="8731">MTSSSILAAVHWATGGRRIASIATQGDHLGPAIESSCFGELIVTWLRARPSDSSTRRRASRTWRIRHRARDSATIRATQ</sequence>
<gene>
    <name evidence="1" type="ORF">I551_0162</name>
</gene>
<organism evidence="1 2">
    <name type="scientific">Mycobacterium ulcerans str. Harvey</name>
    <dbReference type="NCBI Taxonomy" id="1299332"/>
    <lineage>
        <taxon>Bacteria</taxon>
        <taxon>Bacillati</taxon>
        <taxon>Actinomycetota</taxon>
        <taxon>Actinomycetes</taxon>
        <taxon>Mycobacteriales</taxon>
        <taxon>Mycobacteriaceae</taxon>
        <taxon>Mycobacterium</taxon>
        <taxon>Mycobacterium ulcerans group</taxon>
    </lineage>
</organism>
<proteinExistence type="predicted"/>
<comment type="caution">
    <text evidence="1">The sequence shown here is derived from an EMBL/GenBank/DDBJ whole genome shotgun (WGS) entry which is preliminary data.</text>
</comment>